<reference evidence="2" key="1">
    <citation type="submission" date="2021-05" db="EMBL/GenBank/DDBJ databases">
        <authorList>
            <person name="Alioto T."/>
            <person name="Alioto T."/>
            <person name="Gomez Garrido J."/>
        </authorList>
    </citation>
    <scope>NUCLEOTIDE SEQUENCE</scope>
</reference>
<dbReference type="EMBL" id="HBUE01068640">
    <property type="protein sequence ID" value="CAG6471698.1"/>
    <property type="molecule type" value="Transcribed_RNA"/>
</dbReference>
<evidence type="ECO:0000313" key="2">
    <source>
        <dbReference type="EMBL" id="CAG6471698.1"/>
    </source>
</evidence>
<dbReference type="EMBL" id="HBUE01322911">
    <property type="protein sequence ID" value="CAG6589125.1"/>
    <property type="molecule type" value="Transcribed_RNA"/>
</dbReference>
<feature type="region of interest" description="Disordered" evidence="1">
    <location>
        <begin position="79"/>
        <end position="111"/>
    </location>
</feature>
<protein>
    <submittedName>
        <fullName evidence="2">(northern house mosquito) hypothetical protein</fullName>
    </submittedName>
</protein>
<dbReference type="EMBL" id="HBUE01216362">
    <property type="protein sequence ID" value="CAG6537122.1"/>
    <property type="molecule type" value="Transcribed_RNA"/>
</dbReference>
<sequence length="111" mass="12613">MCDFPLQRFRFSPKLRNSHQIRPRWPGKTPSTRVERRIMLQTELNDPAWCTWSVKAPNLQPLNGSPPRGIVCWTRRASTGIESERENGKGSESERGTATWNGTCLSSGNDK</sequence>
<proteinExistence type="predicted"/>
<evidence type="ECO:0000256" key="1">
    <source>
        <dbReference type="SAM" id="MobiDB-lite"/>
    </source>
</evidence>
<dbReference type="AlphaFoldDB" id="A0A8D8BAH7"/>
<feature type="compositionally biased region" description="Polar residues" evidence="1">
    <location>
        <begin position="96"/>
        <end position="111"/>
    </location>
</feature>
<name>A0A8D8BAH7_CULPI</name>
<organism evidence="2">
    <name type="scientific">Culex pipiens</name>
    <name type="common">House mosquito</name>
    <dbReference type="NCBI Taxonomy" id="7175"/>
    <lineage>
        <taxon>Eukaryota</taxon>
        <taxon>Metazoa</taxon>
        <taxon>Ecdysozoa</taxon>
        <taxon>Arthropoda</taxon>
        <taxon>Hexapoda</taxon>
        <taxon>Insecta</taxon>
        <taxon>Pterygota</taxon>
        <taxon>Neoptera</taxon>
        <taxon>Endopterygota</taxon>
        <taxon>Diptera</taxon>
        <taxon>Nematocera</taxon>
        <taxon>Culicoidea</taxon>
        <taxon>Culicidae</taxon>
        <taxon>Culicinae</taxon>
        <taxon>Culicini</taxon>
        <taxon>Culex</taxon>
        <taxon>Culex</taxon>
    </lineage>
</organism>
<accession>A0A8D8BAH7</accession>
<feature type="compositionally biased region" description="Basic and acidic residues" evidence="1">
    <location>
        <begin position="82"/>
        <end position="95"/>
    </location>
</feature>